<dbReference type="EMBL" id="AGYR01000001">
    <property type="protein sequence ID" value="ENZ20264.1"/>
    <property type="molecule type" value="Genomic_DNA"/>
</dbReference>
<organism evidence="4 5">
    <name type="scientific">[Clostridium] clostridioforme 90A8</name>
    <dbReference type="NCBI Taxonomy" id="999408"/>
    <lineage>
        <taxon>Bacteria</taxon>
        <taxon>Bacillati</taxon>
        <taxon>Bacillota</taxon>
        <taxon>Clostridia</taxon>
        <taxon>Lachnospirales</taxon>
        <taxon>Lachnospiraceae</taxon>
        <taxon>Enterocloster</taxon>
    </lineage>
</organism>
<dbReference type="AlphaFoldDB" id="A0A0E2HGS0"/>
<dbReference type="SUPFAM" id="SSF55785">
    <property type="entry name" value="PYP-like sensor domain (PAS domain)"/>
    <property type="match status" value="1"/>
</dbReference>
<dbReference type="InterPro" id="IPR036388">
    <property type="entry name" value="WH-like_DNA-bd_sf"/>
</dbReference>
<dbReference type="CDD" id="cd00009">
    <property type="entry name" value="AAA"/>
    <property type="match status" value="1"/>
</dbReference>
<accession>A0A0E2HGS0</accession>
<dbReference type="SUPFAM" id="SSF52540">
    <property type="entry name" value="P-loop containing nucleoside triphosphate hydrolases"/>
    <property type="match status" value="1"/>
</dbReference>
<dbReference type="InterPro" id="IPR002078">
    <property type="entry name" value="Sigma_54_int"/>
</dbReference>
<dbReference type="InterPro" id="IPR027417">
    <property type="entry name" value="P-loop_NTPase"/>
</dbReference>
<dbReference type="GeneID" id="57963625"/>
<evidence type="ECO:0000313" key="4">
    <source>
        <dbReference type="EMBL" id="ENZ20264.1"/>
    </source>
</evidence>
<reference evidence="4 5" key="1">
    <citation type="submission" date="2013-01" db="EMBL/GenBank/DDBJ databases">
        <title>The Genome Sequence of Clostridium clostridioforme 90A8.</title>
        <authorList>
            <consortium name="The Broad Institute Genome Sequencing Platform"/>
            <person name="Earl A."/>
            <person name="Ward D."/>
            <person name="Feldgarden M."/>
            <person name="Gevers D."/>
            <person name="Courvalin P."/>
            <person name="Lambert T."/>
            <person name="Walker B."/>
            <person name="Young S.K."/>
            <person name="Zeng Q."/>
            <person name="Gargeya S."/>
            <person name="Fitzgerald M."/>
            <person name="Haas B."/>
            <person name="Abouelleil A."/>
            <person name="Alvarado L."/>
            <person name="Arachchi H.M."/>
            <person name="Berlin A.M."/>
            <person name="Chapman S.B."/>
            <person name="Dewar J."/>
            <person name="Goldberg J."/>
            <person name="Griggs A."/>
            <person name="Gujja S."/>
            <person name="Hansen M."/>
            <person name="Howarth C."/>
            <person name="Imamovic A."/>
            <person name="Larimer J."/>
            <person name="McCowan C."/>
            <person name="Murphy C."/>
            <person name="Neiman D."/>
            <person name="Pearson M."/>
            <person name="Priest M."/>
            <person name="Roberts A."/>
            <person name="Saif S."/>
            <person name="Shea T."/>
            <person name="Sisk P."/>
            <person name="Sykes S."/>
            <person name="Wortman J."/>
            <person name="Nusbaum C."/>
            <person name="Birren B."/>
        </authorList>
    </citation>
    <scope>NUCLEOTIDE SEQUENCE [LARGE SCALE GENOMIC DNA]</scope>
    <source>
        <strain evidence="4 5">90A8</strain>
    </source>
</reference>
<dbReference type="Gene3D" id="1.10.10.10">
    <property type="entry name" value="Winged helix-like DNA-binding domain superfamily/Winged helix DNA-binding domain"/>
    <property type="match status" value="1"/>
</dbReference>
<dbReference type="Pfam" id="PF25601">
    <property type="entry name" value="AAA_lid_14"/>
    <property type="match status" value="1"/>
</dbReference>
<comment type="caution">
    <text evidence="4">The sequence shown here is derived from an EMBL/GenBank/DDBJ whole genome shotgun (WGS) entry which is preliminary data.</text>
</comment>
<gene>
    <name evidence="4" type="ORF">HMPREF1090_00198</name>
</gene>
<dbReference type="PROSITE" id="PS50045">
    <property type="entry name" value="SIGMA54_INTERACT_4"/>
    <property type="match status" value="1"/>
</dbReference>
<evidence type="ECO:0000259" key="3">
    <source>
        <dbReference type="PROSITE" id="PS50045"/>
    </source>
</evidence>
<dbReference type="Pfam" id="PF00158">
    <property type="entry name" value="Sigma54_activat"/>
    <property type="match status" value="2"/>
</dbReference>
<dbReference type="Gene3D" id="3.40.50.300">
    <property type="entry name" value="P-loop containing nucleotide triphosphate hydrolases"/>
    <property type="match status" value="1"/>
</dbReference>
<evidence type="ECO:0000256" key="2">
    <source>
        <dbReference type="ARBA" id="ARBA00022840"/>
    </source>
</evidence>
<dbReference type="Gene3D" id="3.30.450.20">
    <property type="entry name" value="PAS domain"/>
    <property type="match status" value="1"/>
</dbReference>
<dbReference type="PATRIC" id="fig|999408.3.peg.211"/>
<protein>
    <recommendedName>
        <fullName evidence="3">Sigma-54 factor interaction domain-containing protein</fullName>
    </recommendedName>
</protein>
<dbReference type="RefSeq" id="WP_002586048.1">
    <property type="nucleotide sequence ID" value="NZ_KB850976.1"/>
</dbReference>
<dbReference type="HOGENOM" id="CLU_000445_8_7_9"/>
<proteinExistence type="predicted"/>
<dbReference type="GO" id="GO:0006355">
    <property type="term" value="P:regulation of DNA-templated transcription"/>
    <property type="evidence" value="ECO:0007669"/>
    <property type="project" value="InterPro"/>
</dbReference>
<dbReference type="Gene3D" id="1.10.8.60">
    <property type="match status" value="1"/>
</dbReference>
<dbReference type="PANTHER" id="PTHR32071:SF57">
    <property type="entry name" value="C4-DICARBOXYLATE TRANSPORT TRANSCRIPTIONAL REGULATORY PROTEIN DCTD"/>
    <property type="match status" value="1"/>
</dbReference>
<dbReference type="Proteomes" id="UP000013085">
    <property type="component" value="Unassembled WGS sequence"/>
</dbReference>
<keyword evidence="2" id="KW-0067">ATP-binding</keyword>
<sequence>MDRSQPKYHVLIVSINSSIRLEFQSYLHKILGAYIAFDTIGLEQVQRPEQIKGYQCILFSSPLVQSEFPIPIPKEIMEIICTRTFNHACLDQIIRIPPGERVYIVNDTYDSIVTIMEQLKEAGVVQYRFEPFYPGCIQADESIHYAITVGEPQLVPSHITNVIDIGNRIIDISTINELCEYFHLPASLSNQITKAYVNSIMQIAKLTSAYYQDYIYSRQLLQTVISNLPIGLCLLSVRGEINMVNRRFSMDLELPETGTTGRNLAQFLPHPCKDMDFCHSADYKVMNRSGTHLLLSSLELLLPNHEPLYLLTSAPCPVLADGTGDYPAIPDPVFSDSRYADSMFTNFTTASEPMKNILEYARRLSLYDFPVLIQGESGTQKKLLARAIHKTSSRRQHPFVCLNMPMELNVAAGINGTSGPGGGFGPGRASGPDVLSDPGGTSGLSGAALIVSDPLSQMLELFKEANRGTLLIDSAEYLSPEIQGLLIHILQDNRTGNVFGTRFSPFDVRIIATAGQDLYELVQQGTFREELFFLLNAASIDTLPLRKRREDIPLLMDQFFRELFHNKSLMARDILSSSLFDFLIDYDYPGNVQELYNLTRYFFSHYAAHPLILAQLPSYIRNQMRKSGQDHNPVRLRVLAAIAASPRIGRGSIKNTLAEAGVEVSDGRLRGLLKELSEEGLIRINRTRGGCELTELGLMSLRH</sequence>
<evidence type="ECO:0000313" key="5">
    <source>
        <dbReference type="Proteomes" id="UP000013085"/>
    </source>
</evidence>
<name>A0A0E2HGS0_9FIRM</name>
<feature type="domain" description="Sigma-54 factor interaction" evidence="3">
    <location>
        <begin position="347"/>
        <end position="604"/>
    </location>
</feature>
<dbReference type="PANTHER" id="PTHR32071">
    <property type="entry name" value="TRANSCRIPTIONAL REGULATORY PROTEIN"/>
    <property type="match status" value="1"/>
</dbReference>
<dbReference type="InterPro" id="IPR035965">
    <property type="entry name" value="PAS-like_dom_sf"/>
</dbReference>
<evidence type="ECO:0000256" key="1">
    <source>
        <dbReference type="ARBA" id="ARBA00022741"/>
    </source>
</evidence>
<keyword evidence="1" id="KW-0547">Nucleotide-binding</keyword>
<dbReference type="GO" id="GO:0005524">
    <property type="term" value="F:ATP binding"/>
    <property type="evidence" value="ECO:0007669"/>
    <property type="project" value="UniProtKB-KW"/>
</dbReference>
<dbReference type="InterPro" id="IPR058031">
    <property type="entry name" value="AAA_lid_NorR"/>
</dbReference>